<dbReference type="AlphaFoldDB" id="A0A0H3DIA7"/>
<dbReference type="EMBL" id="CP002000">
    <property type="protein sequence ID" value="ADJ50411.1"/>
    <property type="molecule type" value="Genomic_DNA"/>
</dbReference>
<organism evidence="1 2">
    <name type="scientific">Amycolatopsis mediterranei (strain U-32)</name>
    <dbReference type="NCBI Taxonomy" id="749927"/>
    <lineage>
        <taxon>Bacteria</taxon>
        <taxon>Bacillati</taxon>
        <taxon>Actinomycetota</taxon>
        <taxon>Actinomycetes</taxon>
        <taxon>Pseudonocardiales</taxon>
        <taxon>Pseudonocardiaceae</taxon>
        <taxon>Amycolatopsis</taxon>
    </lineage>
</organism>
<evidence type="ECO:0000313" key="1">
    <source>
        <dbReference type="EMBL" id="ADJ50411.1"/>
    </source>
</evidence>
<gene>
    <name evidence="1" type="ordered locus">AMED_8715</name>
</gene>
<dbReference type="OrthoDB" id="3677240at2"/>
<name>A0A0H3DIA7_AMYMU</name>
<evidence type="ECO:0008006" key="3">
    <source>
        <dbReference type="Google" id="ProtNLM"/>
    </source>
</evidence>
<evidence type="ECO:0000313" key="2">
    <source>
        <dbReference type="Proteomes" id="UP000000328"/>
    </source>
</evidence>
<reference evidence="1 2" key="1">
    <citation type="journal article" date="2010" name="Cell Res.">
        <title>Complete genome sequence of the rifamycin SV-producing Amycolatopsis mediterranei U32 revealed its genetic characteristics in phylogeny and metabolism.</title>
        <authorList>
            <person name="Zhao W."/>
            <person name="Zhong Y."/>
            <person name="Yuan H."/>
            <person name="Wang J."/>
            <person name="Zheng H."/>
            <person name="Wang Y."/>
            <person name="Cen X."/>
            <person name="Xu F."/>
            <person name="Bai J."/>
            <person name="Han X."/>
            <person name="Lu G."/>
            <person name="Zhu Y."/>
            <person name="Shao Z."/>
            <person name="Yan H."/>
            <person name="Li C."/>
            <person name="Peng N."/>
            <person name="Zhang Z."/>
            <person name="Zhang Y."/>
            <person name="Lin W."/>
            <person name="Fan Y."/>
            <person name="Qin Z."/>
            <person name="Hu Y."/>
            <person name="Zhu B."/>
            <person name="Wang S."/>
            <person name="Ding X."/>
            <person name="Zhao G.P."/>
        </authorList>
    </citation>
    <scope>NUCLEOTIDE SEQUENCE [LARGE SCALE GENOMIC DNA]</scope>
    <source>
        <strain evidence="2">U-32</strain>
    </source>
</reference>
<protein>
    <recommendedName>
        <fullName evidence="3">Serine/threonine protein kinase</fullName>
    </recommendedName>
</protein>
<proteinExistence type="predicted"/>
<dbReference type="PATRIC" id="fig|749927.5.peg.9047"/>
<dbReference type="HOGENOM" id="CLU_1850962_0_0_11"/>
<dbReference type="KEGG" id="amd:AMED_8715"/>
<sequence length="138" mass="14778">MTGPAGITTVIPAGWEVKPTSSPGSVQATDPAQSSRFLRYGGAPSPGKALLAAQQDYERTFPRGHPGYRLIGLEPTTVRGAEAVSWEFEFQADVGLKHVKSVYWRAQGVDYFVYGSSVVAGWTDMQVIFDAALSGAKP</sequence>
<dbReference type="Proteomes" id="UP000000328">
    <property type="component" value="Chromosome"/>
</dbReference>
<accession>A0A0H3DIA7</accession>
<dbReference type="eggNOG" id="ENOG50344XM">
    <property type="taxonomic scope" value="Bacteria"/>
</dbReference>